<feature type="domain" description="RNA polymerase sigma-70 region 2" evidence="5">
    <location>
        <begin position="43"/>
        <end position="108"/>
    </location>
</feature>
<keyword evidence="4" id="KW-0804">Transcription</keyword>
<dbReference type="NCBIfam" id="TIGR02937">
    <property type="entry name" value="sigma70-ECF"/>
    <property type="match status" value="1"/>
</dbReference>
<evidence type="ECO:0000256" key="1">
    <source>
        <dbReference type="ARBA" id="ARBA00010641"/>
    </source>
</evidence>
<dbReference type="STRING" id="414048.SAMN04489864_1039"/>
<dbReference type="Pfam" id="PF04542">
    <property type="entry name" value="Sigma70_r2"/>
    <property type="match status" value="1"/>
</dbReference>
<dbReference type="Gene3D" id="1.10.1740.10">
    <property type="match status" value="1"/>
</dbReference>
<dbReference type="InterPro" id="IPR014284">
    <property type="entry name" value="RNA_pol_sigma-70_dom"/>
</dbReference>
<evidence type="ECO:0000313" key="8">
    <source>
        <dbReference type="Proteomes" id="UP000199666"/>
    </source>
</evidence>
<dbReference type="SUPFAM" id="SSF88659">
    <property type="entry name" value="Sigma3 and sigma4 domains of RNA polymerase sigma factors"/>
    <property type="match status" value="1"/>
</dbReference>
<evidence type="ECO:0000256" key="2">
    <source>
        <dbReference type="ARBA" id="ARBA00023015"/>
    </source>
</evidence>
<keyword evidence="8" id="KW-1185">Reference proteome</keyword>
<comment type="similarity">
    <text evidence="1">Belongs to the sigma-70 factor family. ECF subfamily.</text>
</comment>
<accession>A0A1I2VL67</accession>
<dbReference type="GO" id="GO:0003677">
    <property type="term" value="F:DNA binding"/>
    <property type="evidence" value="ECO:0007669"/>
    <property type="project" value="InterPro"/>
</dbReference>
<dbReference type="InterPro" id="IPR007627">
    <property type="entry name" value="RNA_pol_sigma70_r2"/>
</dbReference>
<keyword evidence="2" id="KW-0805">Transcription regulation</keyword>
<dbReference type="InterPro" id="IPR013325">
    <property type="entry name" value="RNA_pol_sigma_r2"/>
</dbReference>
<proteinExistence type="inferred from homology"/>
<sequence length="211" mass="24808">MAFFFVFLKEADHKKMAIKPLDNEKLLLAKIAKGDQHAFCTIFDYYRKYVYSFGRKLTHSDELAEEIVQDIFLKIWFGRERLTSLESFGAYLNRLVRNHAFNLIRQEAQARRVNQDIRLSVSDQDFDTENLLDYRETVRVLNQALDKLPEQQKIVYTLCHTDGLKYEEAAERMNVSPATVHYHMKLALAAIREHFAKNSVAYPVLLVWMLK</sequence>
<dbReference type="SUPFAM" id="SSF88946">
    <property type="entry name" value="Sigma2 domain of RNA polymerase sigma factors"/>
    <property type="match status" value="1"/>
</dbReference>
<dbReference type="PANTHER" id="PTHR43133:SF46">
    <property type="entry name" value="RNA POLYMERASE SIGMA-70 FACTOR ECF SUBFAMILY"/>
    <property type="match status" value="1"/>
</dbReference>
<dbReference type="Gene3D" id="1.10.10.10">
    <property type="entry name" value="Winged helix-like DNA-binding domain superfamily/Winged helix DNA-binding domain"/>
    <property type="match status" value="1"/>
</dbReference>
<evidence type="ECO:0000256" key="3">
    <source>
        <dbReference type="ARBA" id="ARBA00023082"/>
    </source>
</evidence>
<gene>
    <name evidence="7" type="ORF">SAMN04489864_1039</name>
</gene>
<dbReference type="NCBIfam" id="TIGR02985">
    <property type="entry name" value="Sig70_bacteroi1"/>
    <property type="match status" value="1"/>
</dbReference>
<dbReference type="AlphaFoldDB" id="A0A1I2VL67"/>
<dbReference type="EMBL" id="FOPP01000003">
    <property type="protein sequence ID" value="SFG87951.1"/>
    <property type="molecule type" value="Genomic_DNA"/>
</dbReference>
<dbReference type="PANTHER" id="PTHR43133">
    <property type="entry name" value="RNA POLYMERASE ECF-TYPE SIGMA FACTO"/>
    <property type="match status" value="1"/>
</dbReference>
<dbReference type="InterPro" id="IPR013324">
    <property type="entry name" value="RNA_pol_sigma_r3/r4-like"/>
</dbReference>
<keyword evidence="3" id="KW-0731">Sigma factor</keyword>
<dbReference type="InterPro" id="IPR014327">
    <property type="entry name" value="RNA_pol_sigma70_bacteroid"/>
</dbReference>
<dbReference type="GO" id="GO:0016987">
    <property type="term" value="F:sigma factor activity"/>
    <property type="evidence" value="ECO:0007669"/>
    <property type="project" value="UniProtKB-KW"/>
</dbReference>
<dbReference type="InterPro" id="IPR036388">
    <property type="entry name" value="WH-like_DNA-bd_sf"/>
</dbReference>
<name>A0A1I2VL67_9SPHI</name>
<organism evidence="7 8">
    <name type="scientific">Pedobacter insulae</name>
    <dbReference type="NCBI Taxonomy" id="414048"/>
    <lineage>
        <taxon>Bacteria</taxon>
        <taxon>Pseudomonadati</taxon>
        <taxon>Bacteroidota</taxon>
        <taxon>Sphingobacteriia</taxon>
        <taxon>Sphingobacteriales</taxon>
        <taxon>Sphingobacteriaceae</taxon>
        <taxon>Pedobacter</taxon>
    </lineage>
</organism>
<evidence type="ECO:0000313" key="7">
    <source>
        <dbReference type="EMBL" id="SFG87951.1"/>
    </source>
</evidence>
<dbReference type="CDD" id="cd06171">
    <property type="entry name" value="Sigma70_r4"/>
    <property type="match status" value="1"/>
</dbReference>
<dbReference type="Proteomes" id="UP000199666">
    <property type="component" value="Unassembled WGS sequence"/>
</dbReference>
<dbReference type="InterPro" id="IPR013249">
    <property type="entry name" value="RNA_pol_sigma70_r4_t2"/>
</dbReference>
<evidence type="ECO:0000256" key="4">
    <source>
        <dbReference type="ARBA" id="ARBA00023163"/>
    </source>
</evidence>
<evidence type="ECO:0000259" key="6">
    <source>
        <dbReference type="Pfam" id="PF08281"/>
    </source>
</evidence>
<reference evidence="7 8" key="1">
    <citation type="submission" date="2016-10" db="EMBL/GenBank/DDBJ databases">
        <authorList>
            <person name="de Groot N.N."/>
        </authorList>
    </citation>
    <scope>NUCLEOTIDE SEQUENCE [LARGE SCALE GENOMIC DNA]</scope>
    <source>
        <strain evidence="7 8">DSM 18684</strain>
    </source>
</reference>
<dbReference type="GO" id="GO:0006352">
    <property type="term" value="P:DNA-templated transcription initiation"/>
    <property type="evidence" value="ECO:0007669"/>
    <property type="project" value="InterPro"/>
</dbReference>
<evidence type="ECO:0000259" key="5">
    <source>
        <dbReference type="Pfam" id="PF04542"/>
    </source>
</evidence>
<dbReference type="InterPro" id="IPR039425">
    <property type="entry name" value="RNA_pol_sigma-70-like"/>
</dbReference>
<dbReference type="Pfam" id="PF08281">
    <property type="entry name" value="Sigma70_r4_2"/>
    <property type="match status" value="1"/>
</dbReference>
<feature type="domain" description="RNA polymerase sigma factor 70 region 4 type 2" evidence="6">
    <location>
        <begin position="141"/>
        <end position="190"/>
    </location>
</feature>
<protein>
    <submittedName>
        <fullName evidence="7">RNA polymerase sigma-70 factor, ECF subfamily</fullName>
    </submittedName>
</protein>
<dbReference type="RefSeq" id="WP_245768035.1">
    <property type="nucleotide sequence ID" value="NZ_FOPP01000003.1"/>
</dbReference>